<accession>A0A1G4IPK1</accession>
<proteinExistence type="predicted"/>
<gene>
    <name evidence="2" type="ORF">LANO_0A03554G</name>
</gene>
<sequence>MRGVGFARWGLRGGGCEVYRIMSYQVCLSQVLKIQDNKFFSSQSESRETTDDRRQTTERRERRRETTEKKETPWDSITSTPSSPSHHHHSLFPVTSLFPSPSQKKSEKCTFFHLKSSLFRDFFSPTERALSFLQVLRRCDNIPCLPPSASQEVFFGHVEGSTLQDRRQRTYS</sequence>
<organism evidence="2 3">
    <name type="scientific">Lachancea nothofagi CBS 11611</name>
    <dbReference type="NCBI Taxonomy" id="1266666"/>
    <lineage>
        <taxon>Eukaryota</taxon>
        <taxon>Fungi</taxon>
        <taxon>Dikarya</taxon>
        <taxon>Ascomycota</taxon>
        <taxon>Saccharomycotina</taxon>
        <taxon>Saccharomycetes</taxon>
        <taxon>Saccharomycetales</taxon>
        <taxon>Saccharomycetaceae</taxon>
        <taxon>Lachancea</taxon>
    </lineage>
</organism>
<feature type="compositionally biased region" description="Basic and acidic residues" evidence="1">
    <location>
        <begin position="45"/>
        <end position="73"/>
    </location>
</feature>
<evidence type="ECO:0000313" key="3">
    <source>
        <dbReference type="Proteomes" id="UP000189911"/>
    </source>
</evidence>
<feature type="region of interest" description="Disordered" evidence="1">
    <location>
        <begin position="42"/>
        <end position="88"/>
    </location>
</feature>
<protein>
    <submittedName>
        <fullName evidence="2">LANO_0A03554g1_1</fullName>
    </submittedName>
</protein>
<name>A0A1G4IPK1_9SACH</name>
<dbReference type="EMBL" id="LT598449">
    <property type="protein sequence ID" value="SCU78650.1"/>
    <property type="molecule type" value="Genomic_DNA"/>
</dbReference>
<reference evidence="3" key="1">
    <citation type="submission" date="2016-03" db="EMBL/GenBank/DDBJ databases">
        <authorList>
            <person name="Devillers Hugo."/>
        </authorList>
    </citation>
    <scope>NUCLEOTIDE SEQUENCE [LARGE SCALE GENOMIC DNA]</scope>
</reference>
<keyword evidence="3" id="KW-1185">Reference proteome</keyword>
<dbReference type="Proteomes" id="UP000189911">
    <property type="component" value="Chromosome A"/>
</dbReference>
<evidence type="ECO:0000256" key="1">
    <source>
        <dbReference type="SAM" id="MobiDB-lite"/>
    </source>
</evidence>
<evidence type="ECO:0000313" key="2">
    <source>
        <dbReference type="EMBL" id="SCU78650.1"/>
    </source>
</evidence>
<dbReference type="AlphaFoldDB" id="A0A1G4IPK1"/>